<dbReference type="Gene3D" id="2.40.170.20">
    <property type="entry name" value="TonB-dependent receptor, beta-barrel domain"/>
    <property type="match status" value="1"/>
</dbReference>
<dbReference type="Pfam" id="PF00593">
    <property type="entry name" value="TonB_dep_Rec_b-barrel"/>
    <property type="match status" value="1"/>
</dbReference>
<evidence type="ECO:0000256" key="2">
    <source>
        <dbReference type="ARBA" id="ARBA00023136"/>
    </source>
</evidence>
<dbReference type="OrthoDB" id="9768177at2"/>
<keyword evidence="3" id="KW-0998">Cell outer membrane</keyword>
<keyword evidence="6" id="KW-1185">Reference proteome</keyword>
<organism evidence="5 6">
    <name type="scientific">Hyphomonas oceanitis SCH89</name>
    <dbReference type="NCBI Taxonomy" id="1280953"/>
    <lineage>
        <taxon>Bacteria</taxon>
        <taxon>Pseudomonadati</taxon>
        <taxon>Pseudomonadota</taxon>
        <taxon>Alphaproteobacteria</taxon>
        <taxon>Hyphomonadales</taxon>
        <taxon>Hyphomonadaceae</taxon>
        <taxon>Hyphomonas</taxon>
    </lineage>
</organism>
<dbReference type="GO" id="GO:0009279">
    <property type="term" value="C:cell outer membrane"/>
    <property type="evidence" value="ECO:0007669"/>
    <property type="project" value="UniProtKB-SubCell"/>
</dbReference>
<comment type="subcellular location">
    <subcellularLocation>
        <location evidence="1">Cell outer membrane</location>
    </subcellularLocation>
</comment>
<dbReference type="InterPro" id="IPR000531">
    <property type="entry name" value="Beta-barrel_TonB"/>
</dbReference>
<feature type="non-terminal residue" evidence="5">
    <location>
        <position position="1"/>
    </location>
</feature>
<dbReference type="Proteomes" id="UP000024942">
    <property type="component" value="Unassembled WGS sequence"/>
</dbReference>
<evidence type="ECO:0000313" key="6">
    <source>
        <dbReference type="Proteomes" id="UP000024942"/>
    </source>
</evidence>
<protein>
    <recommendedName>
        <fullName evidence="4">TonB-dependent receptor-like beta-barrel domain-containing protein</fullName>
    </recommendedName>
</protein>
<dbReference type="SUPFAM" id="SSF56935">
    <property type="entry name" value="Porins"/>
    <property type="match status" value="1"/>
</dbReference>
<accession>A0A059FSS9</accession>
<reference evidence="5 6" key="1">
    <citation type="journal article" date="2014" name="Antonie Van Leeuwenhoek">
        <title>Hyphomonas beringensis sp. nov. and Hyphomonas chukchiensis sp. nov., isolated from surface seawater of the Bering Sea and Chukchi Sea.</title>
        <authorList>
            <person name="Li C."/>
            <person name="Lai Q."/>
            <person name="Li G."/>
            <person name="Dong C."/>
            <person name="Wang J."/>
            <person name="Liao Y."/>
            <person name="Shao Z."/>
        </authorList>
    </citation>
    <scope>NUCLEOTIDE SEQUENCE [LARGE SCALE GENOMIC DNA]</scope>
    <source>
        <strain evidence="5 6">SCH89</strain>
    </source>
</reference>
<name>A0A059FSS9_9PROT</name>
<dbReference type="RefSeq" id="WP_156950595.1">
    <property type="nucleotide sequence ID" value="NZ_ARYL01000184.1"/>
</dbReference>
<evidence type="ECO:0000256" key="3">
    <source>
        <dbReference type="ARBA" id="ARBA00023237"/>
    </source>
</evidence>
<dbReference type="InterPro" id="IPR036942">
    <property type="entry name" value="Beta-barrel_TonB_sf"/>
</dbReference>
<proteinExistence type="predicted"/>
<comment type="caution">
    <text evidence="5">The sequence shown here is derived from an EMBL/GenBank/DDBJ whole genome shotgun (WGS) entry which is preliminary data.</text>
</comment>
<evidence type="ECO:0000256" key="1">
    <source>
        <dbReference type="ARBA" id="ARBA00004442"/>
    </source>
</evidence>
<dbReference type="EMBL" id="ARYL01000184">
    <property type="protein sequence ID" value="KCZ93531.1"/>
    <property type="molecule type" value="Genomic_DNA"/>
</dbReference>
<dbReference type="AlphaFoldDB" id="A0A059FSS9"/>
<sequence length="87" mass="9539">VNYMITIGTAPDLDPETSTTYTAGFDYELMRGRQSLTLSGSYYDIRFEDRLGVTPVPGNLNANYAPGFAFADPGLFPEGTVIFFPSE</sequence>
<evidence type="ECO:0000259" key="4">
    <source>
        <dbReference type="Pfam" id="PF00593"/>
    </source>
</evidence>
<feature type="non-terminal residue" evidence="5">
    <location>
        <position position="87"/>
    </location>
</feature>
<evidence type="ECO:0000313" key="5">
    <source>
        <dbReference type="EMBL" id="KCZ93531.1"/>
    </source>
</evidence>
<feature type="domain" description="TonB-dependent receptor-like beta-barrel" evidence="4">
    <location>
        <begin position="6"/>
        <end position="63"/>
    </location>
</feature>
<gene>
    <name evidence="5" type="ORF">HOC_21023</name>
</gene>
<keyword evidence="2" id="KW-0472">Membrane</keyword>